<keyword evidence="4" id="KW-1185">Reference proteome</keyword>
<accession>A2F2A0</accession>
<dbReference type="EMBL" id="DS113583">
    <property type="protein sequence ID" value="EAY00979.1"/>
    <property type="molecule type" value="Genomic_DNA"/>
</dbReference>
<feature type="compositionally biased region" description="Polar residues" evidence="1">
    <location>
        <begin position="778"/>
        <end position="825"/>
    </location>
</feature>
<feature type="region of interest" description="Disordered" evidence="1">
    <location>
        <begin position="774"/>
        <end position="849"/>
    </location>
</feature>
<proteinExistence type="predicted"/>
<name>A2F2A0_TRIV3</name>
<dbReference type="KEGG" id="tva:4758802"/>
<keyword evidence="2" id="KW-0812">Transmembrane</keyword>
<reference evidence="3" key="2">
    <citation type="journal article" date="2007" name="Science">
        <title>Draft genome sequence of the sexually transmitted pathogen Trichomonas vaginalis.</title>
        <authorList>
            <person name="Carlton J.M."/>
            <person name="Hirt R.P."/>
            <person name="Silva J.C."/>
            <person name="Delcher A.L."/>
            <person name="Schatz M."/>
            <person name="Zhao Q."/>
            <person name="Wortman J.R."/>
            <person name="Bidwell S.L."/>
            <person name="Alsmark U.C.M."/>
            <person name="Besteiro S."/>
            <person name="Sicheritz-Ponten T."/>
            <person name="Noel C.J."/>
            <person name="Dacks J.B."/>
            <person name="Foster P.G."/>
            <person name="Simillion C."/>
            <person name="Van de Peer Y."/>
            <person name="Miranda-Saavedra D."/>
            <person name="Barton G.J."/>
            <person name="Westrop G.D."/>
            <person name="Mueller S."/>
            <person name="Dessi D."/>
            <person name="Fiori P.L."/>
            <person name="Ren Q."/>
            <person name="Paulsen I."/>
            <person name="Zhang H."/>
            <person name="Bastida-Corcuera F.D."/>
            <person name="Simoes-Barbosa A."/>
            <person name="Brown M.T."/>
            <person name="Hayes R.D."/>
            <person name="Mukherjee M."/>
            <person name="Okumura C.Y."/>
            <person name="Schneider R."/>
            <person name="Smith A.J."/>
            <person name="Vanacova S."/>
            <person name="Villalvazo M."/>
            <person name="Haas B.J."/>
            <person name="Pertea M."/>
            <person name="Feldblyum T.V."/>
            <person name="Utterback T.R."/>
            <person name="Shu C.L."/>
            <person name="Osoegawa K."/>
            <person name="de Jong P.J."/>
            <person name="Hrdy I."/>
            <person name="Horvathova L."/>
            <person name="Zubacova Z."/>
            <person name="Dolezal P."/>
            <person name="Malik S.B."/>
            <person name="Logsdon J.M. Jr."/>
            <person name="Henze K."/>
            <person name="Gupta A."/>
            <person name="Wang C.C."/>
            <person name="Dunne R.L."/>
            <person name="Upcroft J.A."/>
            <person name="Upcroft P."/>
            <person name="White O."/>
            <person name="Salzberg S.L."/>
            <person name="Tang P."/>
            <person name="Chiu C.-H."/>
            <person name="Lee Y.-S."/>
            <person name="Embley T.M."/>
            <person name="Coombs G.H."/>
            <person name="Mottram J.C."/>
            <person name="Tachezy J."/>
            <person name="Fraser-Liggett C.M."/>
            <person name="Johnson P.J."/>
        </authorList>
    </citation>
    <scope>NUCLEOTIDE SEQUENCE [LARGE SCALE GENOMIC DNA]</scope>
    <source>
        <strain evidence="3">G3</strain>
    </source>
</reference>
<dbReference type="OrthoDB" id="418634at2759"/>
<keyword evidence="2" id="KW-0472">Membrane</keyword>
<evidence type="ECO:0000313" key="4">
    <source>
        <dbReference type="Proteomes" id="UP000001542"/>
    </source>
</evidence>
<feature type="region of interest" description="Disordered" evidence="1">
    <location>
        <begin position="1"/>
        <end position="65"/>
    </location>
</feature>
<reference evidence="3" key="1">
    <citation type="submission" date="2006-10" db="EMBL/GenBank/DDBJ databases">
        <authorList>
            <person name="Amadeo P."/>
            <person name="Zhao Q."/>
            <person name="Wortman J."/>
            <person name="Fraser-Liggett C."/>
            <person name="Carlton J."/>
        </authorList>
    </citation>
    <scope>NUCLEOTIDE SEQUENCE</scope>
    <source>
        <strain evidence="3">G3</strain>
    </source>
</reference>
<evidence type="ECO:0000313" key="3">
    <source>
        <dbReference type="EMBL" id="EAY00979.1"/>
    </source>
</evidence>
<feature type="compositionally biased region" description="Polar residues" evidence="1">
    <location>
        <begin position="31"/>
        <end position="47"/>
    </location>
</feature>
<dbReference type="VEuPathDB" id="TrichDB:TVAG_TEG_DS113583_1_23"/>
<dbReference type="AlphaFoldDB" id="A2F2A0"/>
<sequence>MGETPADTAAVTPFNTQEETPAITADATPYFTENETPFNTMESTPQITPNQTPETPVPTPTPSPYRTFEQSPFETAFETPIITEKETPFETVFETPMNTAFETAFDTPMITEKETQFETAFDTPMNTAFETAFETPYYTNMPTAAETPYTTPEHTPAPTATPEPVRYTGKQESKLSIEASRGIIIDDCQFMSLGGFAQSSYLSISGGASWMVTIITKTFFYNCESSQGGAFNIQGNSHLVINTTGVQECIGAGLPAQGGIGFISMSESSPYDIDMSSFMSCTSPRENLYLGGWSSVSHVNSTGSSATGVGTIYSYGHINFNSYKSPIQFTYSTISKTSSNCGCFYFQSGTSEALVYKVNFLENELKGYAMIYTDTCTITPEIKECVFQNNKYNGHEILGNYKSVNANIKDCVVDGTKIAGSAGITDWVVETTDAIPMTLYATGGIDAIHAYGRTPAPSPVPTSSPLPTPAPTPLPEPVRYTVSQTQSLSINAISDIIIDDCQFINLGGFGTSSPVVVHGGESWMSTSISNNYFYNCEAAQGGSFNIQGNSMFTLKTTGIEKCEAAGLPAQAAAGYVSITGQFKVDLSSFMSCTSPKHNLYFATTGTSSMRHLFGDQSTVSRINSSDNSATGLGTIYSYGHINFNSYTQPVELTYSTISKTSSNCGTLYFQGGQTDALVQKVNFLENTLTGYGMVYTDSCTVAPQVKDCVFQNNNYNGHEILGSSKSPVADMSGCVVDNTKIQGEAGVTDWVESSTDAIPMTLYATGGIQAMYPYGGKPNTNPDTPTQKPSEPSGDTPTKPSSSDIQPTKQQSTEQPQKPESSDVSGNKPAGTESSGSHDSASGASSSTSKDKSLYMIIGIAVGCIVFVIILGVIASKFLKDPEDESEESMETNVEEDNEETKMIASNEITSENVISGAENTNEITGIEEINEITI</sequence>
<evidence type="ECO:0000256" key="1">
    <source>
        <dbReference type="SAM" id="MobiDB-lite"/>
    </source>
</evidence>
<dbReference type="PANTHER" id="PTHR46155">
    <property type="entry name" value="BIFUNCTIONAL INHIBITOR/LIPID-TRANSFER PROTEIN/SEED STORAGE 2S ALBUMIN SUPERFAMILY PROTEIN"/>
    <property type="match status" value="1"/>
</dbReference>
<evidence type="ECO:0000256" key="2">
    <source>
        <dbReference type="SAM" id="Phobius"/>
    </source>
</evidence>
<keyword evidence="2" id="KW-1133">Transmembrane helix</keyword>
<dbReference type="Proteomes" id="UP000001542">
    <property type="component" value="Unassembled WGS sequence"/>
</dbReference>
<dbReference type="RefSeq" id="XP_001330050.1">
    <property type="nucleotide sequence ID" value="XM_001330015.1"/>
</dbReference>
<gene>
    <name evidence="3" type="ORF">TVAG_381970</name>
</gene>
<protein>
    <submittedName>
        <fullName evidence="3">Uncharacterized protein</fullName>
    </submittedName>
</protein>
<organism evidence="3 4">
    <name type="scientific">Trichomonas vaginalis (strain ATCC PRA-98 / G3)</name>
    <dbReference type="NCBI Taxonomy" id="412133"/>
    <lineage>
        <taxon>Eukaryota</taxon>
        <taxon>Metamonada</taxon>
        <taxon>Parabasalia</taxon>
        <taxon>Trichomonadida</taxon>
        <taxon>Trichomonadidae</taxon>
        <taxon>Trichomonas</taxon>
    </lineage>
</organism>
<dbReference type="InParanoid" id="A2F2A0"/>
<feature type="region of interest" description="Disordered" evidence="1">
    <location>
        <begin position="148"/>
        <end position="171"/>
    </location>
</feature>
<feature type="compositionally biased region" description="Low complexity" evidence="1">
    <location>
        <begin position="148"/>
        <end position="164"/>
    </location>
</feature>
<dbReference type="PANTHER" id="PTHR46155:SF1">
    <property type="entry name" value="BIFUNCTIONAL INHIBITOR_LIPID-TRANSFER PROTEIN_SEED STORAGE 2S ALBUMIN SUPERFAMILY PROTEIN"/>
    <property type="match status" value="1"/>
</dbReference>
<dbReference type="VEuPathDB" id="TrichDB:TVAGG3_0496770"/>
<feature type="transmembrane region" description="Helical" evidence="2">
    <location>
        <begin position="854"/>
        <end position="875"/>
    </location>
</feature>
<feature type="compositionally biased region" description="Low complexity" evidence="1">
    <location>
        <begin position="834"/>
        <end position="848"/>
    </location>
</feature>